<feature type="transmembrane region" description="Helical" evidence="1">
    <location>
        <begin position="88"/>
        <end position="112"/>
    </location>
</feature>
<dbReference type="ExpressionAtlas" id="A0A3L6E2E5">
    <property type="expression patterns" value="baseline and differential"/>
</dbReference>
<proteinExistence type="predicted"/>
<accession>A0A3L6E2E5</accession>
<dbReference type="PANTHER" id="PTHR43596">
    <property type="entry name" value="ADP,ATP CARRIER PROTEIN"/>
    <property type="match status" value="1"/>
</dbReference>
<protein>
    <submittedName>
        <fullName evidence="2">Uncharacterized protein</fullName>
    </submittedName>
</protein>
<reference evidence="2 3" key="1">
    <citation type="journal article" date="2018" name="Nat. Genet.">
        <title>Extensive intraspecific gene order and gene structural variations between Mo17 and other maize genomes.</title>
        <authorList>
            <person name="Sun S."/>
            <person name="Zhou Y."/>
            <person name="Chen J."/>
            <person name="Shi J."/>
            <person name="Zhao H."/>
            <person name="Zhao H."/>
            <person name="Song W."/>
            <person name="Zhang M."/>
            <person name="Cui Y."/>
            <person name="Dong X."/>
            <person name="Liu H."/>
            <person name="Ma X."/>
            <person name="Jiao Y."/>
            <person name="Wang B."/>
            <person name="Wei X."/>
            <person name="Stein J.C."/>
            <person name="Glaubitz J.C."/>
            <person name="Lu F."/>
            <person name="Yu G."/>
            <person name="Liang C."/>
            <person name="Fengler K."/>
            <person name="Li B."/>
            <person name="Rafalski A."/>
            <person name="Schnable P.S."/>
            <person name="Ware D.H."/>
            <person name="Buckler E.S."/>
            <person name="Lai J."/>
        </authorList>
    </citation>
    <scope>NUCLEOTIDE SEQUENCE [LARGE SCALE GENOMIC DNA]</scope>
    <source>
        <strain evidence="3">cv. Missouri 17</strain>
        <tissue evidence="2">Seedling</tissue>
    </source>
</reference>
<keyword evidence="1" id="KW-0812">Transmembrane</keyword>
<dbReference type="PANTHER" id="PTHR43596:SF1">
    <property type="entry name" value="ADP,ATP CARRIER PROTEIN"/>
    <property type="match status" value="1"/>
</dbReference>
<dbReference type="Proteomes" id="UP000251960">
    <property type="component" value="Chromosome 7"/>
</dbReference>
<evidence type="ECO:0000313" key="2">
    <source>
        <dbReference type="EMBL" id="PWZ14367.1"/>
    </source>
</evidence>
<evidence type="ECO:0000256" key="1">
    <source>
        <dbReference type="SAM" id="Phobius"/>
    </source>
</evidence>
<organism evidence="2 3">
    <name type="scientific">Zea mays</name>
    <name type="common">Maize</name>
    <dbReference type="NCBI Taxonomy" id="4577"/>
    <lineage>
        <taxon>Eukaryota</taxon>
        <taxon>Viridiplantae</taxon>
        <taxon>Streptophyta</taxon>
        <taxon>Embryophyta</taxon>
        <taxon>Tracheophyta</taxon>
        <taxon>Spermatophyta</taxon>
        <taxon>Magnoliopsida</taxon>
        <taxon>Liliopsida</taxon>
        <taxon>Poales</taxon>
        <taxon>Poaceae</taxon>
        <taxon>PACMAD clade</taxon>
        <taxon>Panicoideae</taxon>
        <taxon>Andropogonodae</taxon>
        <taxon>Andropogoneae</taxon>
        <taxon>Tripsacinae</taxon>
        <taxon>Zea</taxon>
    </lineage>
</organism>
<feature type="transmembrane region" description="Helical" evidence="1">
    <location>
        <begin position="144"/>
        <end position="163"/>
    </location>
</feature>
<sequence>MTTTSLFISSALKLPFPTIDERARMVWGAVQLLGDPSSSSLQQLLAQDDASDQGLGWGKKKCSAGRNAGAPWEHRGDSTSRLGEHQEICVVGLFAGSLLLTVVAAPIASLAFSLPSIPKPKVLKMRALSLLYVARCRWTPYSTWPSFFCKILAVFVCFCVFLLKVTRPGRELLFTVVSQDEKYKAKLCFRWLVIAFHLGRLQTNLARLQATSAPSYS</sequence>
<keyword evidence="1" id="KW-1133">Transmembrane helix</keyword>
<name>A0A3L6E2E5_MAIZE</name>
<keyword evidence="1" id="KW-0472">Membrane</keyword>
<dbReference type="AlphaFoldDB" id="A0A3L6E2E5"/>
<comment type="caution">
    <text evidence="2">The sequence shown here is derived from an EMBL/GenBank/DDBJ whole genome shotgun (WGS) entry which is preliminary data.</text>
</comment>
<dbReference type="EMBL" id="NCVQ01000008">
    <property type="protein sequence ID" value="PWZ14367.1"/>
    <property type="molecule type" value="Genomic_DNA"/>
</dbReference>
<evidence type="ECO:0000313" key="3">
    <source>
        <dbReference type="Proteomes" id="UP000251960"/>
    </source>
</evidence>
<gene>
    <name evidence="2" type="ORF">Zm00014a_018302</name>
</gene>